<name>A0A2A2D780_9ACTN</name>
<dbReference type="Pfam" id="PF00903">
    <property type="entry name" value="Glyoxalase"/>
    <property type="match status" value="1"/>
</dbReference>
<organism evidence="2 3">
    <name type="scientific">Streptomyces albireticuli</name>
    <dbReference type="NCBI Taxonomy" id="1940"/>
    <lineage>
        <taxon>Bacteria</taxon>
        <taxon>Bacillati</taxon>
        <taxon>Actinomycetota</taxon>
        <taxon>Actinomycetes</taxon>
        <taxon>Kitasatosporales</taxon>
        <taxon>Streptomycetaceae</taxon>
        <taxon>Streptomyces</taxon>
    </lineage>
</organism>
<evidence type="ECO:0000313" key="2">
    <source>
        <dbReference type="EMBL" id="PAU48323.1"/>
    </source>
</evidence>
<dbReference type="CDD" id="cd08351">
    <property type="entry name" value="ChaP_like"/>
    <property type="match status" value="1"/>
</dbReference>
<dbReference type="PROSITE" id="PS51819">
    <property type="entry name" value="VOC"/>
    <property type="match status" value="1"/>
</dbReference>
<evidence type="ECO:0000259" key="1">
    <source>
        <dbReference type="PROSITE" id="PS51819"/>
    </source>
</evidence>
<feature type="domain" description="VOC" evidence="1">
    <location>
        <begin position="4"/>
        <end position="122"/>
    </location>
</feature>
<evidence type="ECO:0000313" key="3">
    <source>
        <dbReference type="Proteomes" id="UP000218944"/>
    </source>
</evidence>
<dbReference type="Gene3D" id="3.10.180.10">
    <property type="entry name" value="2,3-Dihydroxybiphenyl 1,2-Dioxygenase, domain 1"/>
    <property type="match status" value="1"/>
</dbReference>
<keyword evidence="3" id="KW-1185">Reference proteome</keyword>
<reference evidence="2 3" key="1">
    <citation type="submission" date="2017-08" db="EMBL/GenBank/DDBJ databases">
        <title>Genome sequence of Streptomyces albireticuli NRRL B-1670.</title>
        <authorList>
            <person name="Graham D.E."/>
            <person name="Mahan K.M."/>
            <person name="Klingeman D.M."/>
            <person name="Hettich R.L."/>
            <person name="Parry R.J."/>
            <person name="Spain J.C."/>
        </authorList>
    </citation>
    <scope>NUCLEOTIDE SEQUENCE [LARGE SCALE GENOMIC DNA]</scope>
    <source>
        <strain evidence="2 3">NRRL B-1670</strain>
    </source>
</reference>
<dbReference type="InterPro" id="IPR037523">
    <property type="entry name" value="VOC_core"/>
</dbReference>
<proteinExistence type="predicted"/>
<dbReference type="EMBL" id="NSJV01000270">
    <property type="protein sequence ID" value="PAU48323.1"/>
    <property type="molecule type" value="Genomic_DNA"/>
</dbReference>
<dbReference type="InterPro" id="IPR004360">
    <property type="entry name" value="Glyas_Fos-R_dOase_dom"/>
</dbReference>
<dbReference type="InterPro" id="IPR029068">
    <property type="entry name" value="Glyas_Bleomycin-R_OHBP_Dase"/>
</dbReference>
<dbReference type="AlphaFoldDB" id="A0A2A2D780"/>
<dbReference type="RefSeq" id="WP_095581282.1">
    <property type="nucleotide sequence ID" value="NZ_JAJQQQ010000010.1"/>
</dbReference>
<sequence length="131" mass="13956">MSVELNHTIVHSRDREAAAAFLAGILGLEVGEPAGPFLPVVTGNGVALDYATVAPESITPQHYAFLVPEAEFPAMFERIKAAGAEFYADPAGRRPGEINRNDGGYGVYFLDPSGHYMELLTRPYGSGGTEA</sequence>
<protein>
    <submittedName>
        <fullName evidence="2">Glyoxalase</fullName>
    </submittedName>
</protein>
<accession>A0A2A2D780</accession>
<dbReference type="Proteomes" id="UP000218944">
    <property type="component" value="Unassembled WGS sequence"/>
</dbReference>
<comment type="caution">
    <text evidence="2">The sequence shown here is derived from an EMBL/GenBank/DDBJ whole genome shotgun (WGS) entry which is preliminary data.</text>
</comment>
<gene>
    <name evidence="2" type="ORF">CK936_13980</name>
</gene>
<dbReference type="SUPFAM" id="SSF54593">
    <property type="entry name" value="Glyoxalase/Bleomycin resistance protein/Dihydroxybiphenyl dioxygenase"/>
    <property type="match status" value="1"/>
</dbReference>